<dbReference type="GO" id="GO:0031201">
    <property type="term" value="C:SNARE complex"/>
    <property type="evidence" value="ECO:0007669"/>
    <property type="project" value="TreeGrafter"/>
</dbReference>
<dbReference type="Proteomes" id="UP000694867">
    <property type="component" value="Unplaced"/>
</dbReference>
<keyword evidence="2" id="KW-0175">Coiled coil</keyword>
<dbReference type="PROSITE" id="PS50192">
    <property type="entry name" value="T_SNARE"/>
    <property type="match status" value="1"/>
</dbReference>
<dbReference type="InterPro" id="IPR010989">
    <property type="entry name" value="SNARE"/>
</dbReference>
<evidence type="ECO:0000256" key="2">
    <source>
        <dbReference type="SAM" id="Coils"/>
    </source>
</evidence>
<dbReference type="RefSeq" id="XP_003737719.1">
    <property type="nucleotide sequence ID" value="XM_003737671.2"/>
</dbReference>
<dbReference type="GO" id="GO:0012505">
    <property type="term" value="C:endomembrane system"/>
    <property type="evidence" value="ECO:0007669"/>
    <property type="project" value="TreeGrafter"/>
</dbReference>
<evidence type="ECO:0000256" key="3">
    <source>
        <dbReference type="SAM" id="MobiDB-lite"/>
    </source>
</evidence>
<feature type="compositionally biased region" description="Polar residues" evidence="3">
    <location>
        <begin position="142"/>
        <end position="151"/>
    </location>
</feature>
<dbReference type="AlphaFoldDB" id="A0AAJ6QML2"/>
<dbReference type="Gene3D" id="1.20.5.110">
    <property type="match status" value="1"/>
</dbReference>
<feature type="region of interest" description="Disordered" evidence="3">
    <location>
        <begin position="126"/>
        <end position="151"/>
    </location>
</feature>
<gene>
    <name evidence="6" type="primary">LOC100899868</name>
</gene>
<accession>A0AAJ6QML2</accession>
<sequence>MDMEKSFEEEPAKWRAKRKVPFKQVSFGLKQLIENGIAQHMKQLDDALLELQMSHEPKFASTYRERVRHALSLLTQDLRQIEEMKSSVKDEDLSRFDKAAETSRREIHEALKRARIVIDSDFDRLRSHQSSEVSPKPDGDRTNSNSAYSDDTAATQNSMQELLLINECERLREQAQDLESLTQDMQVLKEMMGDLKDSVVEQGEALEAIEHHVETAATNVTRGELLLAQARHLKTAALPIVGLTVGFAAGGPIGAIAGVRIGFATSMIGGALGYAGGKVLHKFNNLNPLGPRFRMPALRTSENPEVDGNQQ</sequence>
<organism evidence="5 6">
    <name type="scientific">Galendromus occidentalis</name>
    <name type="common">western predatory mite</name>
    <dbReference type="NCBI Taxonomy" id="34638"/>
    <lineage>
        <taxon>Eukaryota</taxon>
        <taxon>Metazoa</taxon>
        <taxon>Ecdysozoa</taxon>
        <taxon>Arthropoda</taxon>
        <taxon>Chelicerata</taxon>
        <taxon>Arachnida</taxon>
        <taxon>Acari</taxon>
        <taxon>Parasitiformes</taxon>
        <taxon>Mesostigmata</taxon>
        <taxon>Gamasina</taxon>
        <taxon>Phytoseioidea</taxon>
        <taxon>Phytoseiidae</taxon>
        <taxon>Typhlodrominae</taxon>
        <taxon>Galendromus</taxon>
    </lineage>
</organism>
<evidence type="ECO:0000313" key="6">
    <source>
        <dbReference type="RefSeq" id="XP_003737719.1"/>
    </source>
</evidence>
<dbReference type="InterPro" id="IPR059001">
    <property type="entry name" value="STX17_N"/>
</dbReference>
<dbReference type="GO" id="GO:0006886">
    <property type="term" value="P:intracellular protein transport"/>
    <property type="evidence" value="ECO:0007669"/>
    <property type="project" value="TreeGrafter"/>
</dbReference>
<protein>
    <submittedName>
        <fullName evidence="6">Syntaxin-17</fullName>
    </submittedName>
</protein>
<evidence type="ECO:0000259" key="4">
    <source>
        <dbReference type="PROSITE" id="PS50192"/>
    </source>
</evidence>
<dbReference type="GO" id="GO:0006906">
    <property type="term" value="P:vesicle fusion"/>
    <property type="evidence" value="ECO:0007669"/>
    <property type="project" value="TreeGrafter"/>
</dbReference>
<dbReference type="SMART" id="SM00397">
    <property type="entry name" value="t_SNARE"/>
    <property type="match status" value="1"/>
</dbReference>
<evidence type="ECO:0000256" key="1">
    <source>
        <dbReference type="ARBA" id="ARBA00009063"/>
    </source>
</evidence>
<evidence type="ECO:0000313" key="5">
    <source>
        <dbReference type="Proteomes" id="UP000694867"/>
    </source>
</evidence>
<keyword evidence="5" id="KW-1185">Reference proteome</keyword>
<dbReference type="GO" id="GO:0048278">
    <property type="term" value="P:vesicle docking"/>
    <property type="evidence" value="ECO:0007669"/>
    <property type="project" value="TreeGrafter"/>
</dbReference>
<feature type="domain" description="T-SNARE coiled-coil homology" evidence="4">
    <location>
        <begin position="168"/>
        <end position="230"/>
    </location>
</feature>
<dbReference type="GO" id="GO:0000149">
    <property type="term" value="F:SNARE binding"/>
    <property type="evidence" value="ECO:0007669"/>
    <property type="project" value="TreeGrafter"/>
</dbReference>
<proteinExistence type="inferred from homology"/>
<reference evidence="6" key="1">
    <citation type="submission" date="2025-08" db="UniProtKB">
        <authorList>
            <consortium name="RefSeq"/>
        </authorList>
    </citation>
    <scope>IDENTIFICATION</scope>
</reference>
<comment type="similarity">
    <text evidence="1">Belongs to the syntaxin family.</text>
</comment>
<dbReference type="GO" id="GO:0005484">
    <property type="term" value="F:SNAP receptor activity"/>
    <property type="evidence" value="ECO:0007669"/>
    <property type="project" value="TreeGrafter"/>
</dbReference>
<dbReference type="KEGG" id="goe:100899868"/>
<dbReference type="Pfam" id="PF26585">
    <property type="entry name" value="STX17_N"/>
    <property type="match status" value="1"/>
</dbReference>
<dbReference type="InterPro" id="IPR045242">
    <property type="entry name" value="Syntaxin"/>
</dbReference>
<dbReference type="InterPro" id="IPR000727">
    <property type="entry name" value="T_SNARE_dom"/>
</dbReference>
<feature type="coiled-coil region" evidence="2">
    <location>
        <begin position="161"/>
        <end position="198"/>
    </location>
</feature>
<dbReference type="GeneID" id="100899868"/>
<dbReference type="CTD" id="38541"/>
<dbReference type="PANTHER" id="PTHR19957">
    <property type="entry name" value="SYNTAXIN"/>
    <property type="match status" value="1"/>
</dbReference>
<name>A0AAJ6QML2_9ACAR</name>
<dbReference type="SUPFAM" id="SSF47661">
    <property type="entry name" value="t-snare proteins"/>
    <property type="match status" value="1"/>
</dbReference>
<feature type="coiled-coil region" evidence="2">
    <location>
        <begin position="64"/>
        <end position="91"/>
    </location>
</feature>